<comment type="caution">
    <text evidence="2">The sequence shown here is derived from an EMBL/GenBank/DDBJ whole genome shotgun (WGS) entry which is preliminary data.</text>
</comment>
<evidence type="ECO:0008006" key="4">
    <source>
        <dbReference type="Google" id="ProtNLM"/>
    </source>
</evidence>
<gene>
    <name evidence="2" type="ORF">CAUJ_LOCUS12859</name>
</gene>
<feature type="chain" id="PRO_5035774149" description="SXP/RAL-2 family protein Ani s 5-like cation-binding domain-containing protein" evidence="1">
    <location>
        <begin position="20"/>
        <end position="151"/>
    </location>
</feature>
<dbReference type="OrthoDB" id="5798093at2759"/>
<reference evidence="2" key="1">
    <citation type="submission" date="2020-10" db="EMBL/GenBank/DDBJ databases">
        <authorList>
            <person name="Kikuchi T."/>
        </authorList>
    </citation>
    <scope>NUCLEOTIDE SEQUENCE</scope>
    <source>
        <strain evidence="2">NKZ352</strain>
    </source>
</reference>
<dbReference type="AlphaFoldDB" id="A0A8S1HV91"/>
<name>A0A8S1HV91_9PELO</name>
<sequence length="151" mass="17256">MNRLPSPILVLFLVGLVRAEEVQESLSSAANAAIARILDRAGDKTMEQIRSEIDKAVDGLDEQTQKSHEEWKKQVEQDERARMQRIREALPKLSPQAQQRLIRIVLVQQNGKFTPKEKQDLLKQISFTLDASIQKELSQNLSETDLFSVLY</sequence>
<evidence type="ECO:0000313" key="3">
    <source>
        <dbReference type="Proteomes" id="UP000835052"/>
    </source>
</evidence>
<feature type="signal peptide" evidence="1">
    <location>
        <begin position="1"/>
        <end position="19"/>
    </location>
</feature>
<accession>A0A8S1HV91</accession>
<organism evidence="2 3">
    <name type="scientific">Caenorhabditis auriculariae</name>
    <dbReference type="NCBI Taxonomy" id="2777116"/>
    <lineage>
        <taxon>Eukaryota</taxon>
        <taxon>Metazoa</taxon>
        <taxon>Ecdysozoa</taxon>
        <taxon>Nematoda</taxon>
        <taxon>Chromadorea</taxon>
        <taxon>Rhabditida</taxon>
        <taxon>Rhabditina</taxon>
        <taxon>Rhabditomorpha</taxon>
        <taxon>Rhabditoidea</taxon>
        <taxon>Rhabditidae</taxon>
        <taxon>Peloderinae</taxon>
        <taxon>Caenorhabditis</taxon>
    </lineage>
</organism>
<evidence type="ECO:0000313" key="2">
    <source>
        <dbReference type="EMBL" id="CAD6196948.1"/>
    </source>
</evidence>
<dbReference type="Proteomes" id="UP000835052">
    <property type="component" value="Unassembled WGS sequence"/>
</dbReference>
<evidence type="ECO:0000256" key="1">
    <source>
        <dbReference type="SAM" id="SignalP"/>
    </source>
</evidence>
<dbReference type="EMBL" id="CAJGYM010000082">
    <property type="protein sequence ID" value="CAD6196948.1"/>
    <property type="molecule type" value="Genomic_DNA"/>
</dbReference>
<keyword evidence="1" id="KW-0732">Signal</keyword>
<proteinExistence type="predicted"/>
<protein>
    <recommendedName>
        <fullName evidence="4">SXP/RAL-2 family protein Ani s 5-like cation-binding domain-containing protein</fullName>
    </recommendedName>
</protein>
<keyword evidence="3" id="KW-1185">Reference proteome</keyword>